<dbReference type="RefSeq" id="WP_138632249.1">
    <property type="nucleotide sequence ID" value="NZ_JASWDG010000005.1"/>
</dbReference>
<feature type="domain" description="Aldehyde oxidase/xanthine dehydrogenase a/b hammerhead" evidence="3">
    <location>
        <begin position="19"/>
        <end position="134"/>
    </location>
</feature>
<dbReference type="GO" id="GO:0016491">
    <property type="term" value="F:oxidoreductase activity"/>
    <property type="evidence" value="ECO:0007669"/>
    <property type="project" value="UniProtKB-KW"/>
</dbReference>
<evidence type="ECO:0000256" key="2">
    <source>
        <dbReference type="ARBA" id="ARBA00023002"/>
    </source>
</evidence>
<dbReference type="InterPro" id="IPR008274">
    <property type="entry name" value="AldOxase/xan_DH_MoCoBD1"/>
</dbReference>
<dbReference type="SUPFAM" id="SSF54665">
    <property type="entry name" value="CO dehydrogenase molybdoprotein N-domain-like"/>
    <property type="match status" value="1"/>
</dbReference>
<evidence type="ECO:0000259" key="3">
    <source>
        <dbReference type="SMART" id="SM01008"/>
    </source>
</evidence>
<dbReference type="InterPro" id="IPR036856">
    <property type="entry name" value="Ald_Oxase/Xan_DH_a/b_sf"/>
</dbReference>
<dbReference type="PANTHER" id="PTHR11908">
    <property type="entry name" value="XANTHINE DEHYDROGENASE"/>
    <property type="match status" value="1"/>
</dbReference>
<gene>
    <name evidence="4" type="ORF">ETD96_00565</name>
</gene>
<keyword evidence="2" id="KW-0560">Oxidoreductase</keyword>
<organism evidence="4 5">
    <name type="scientific">Actinomadura geliboluensis</name>
    <dbReference type="NCBI Taxonomy" id="882440"/>
    <lineage>
        <taxon>Bacteria</taxon>
        <taxon>Bacillati</taxon>
        <taxon>Actinomycetota</taxon>
        <taxon>Actinomycetes</taxon>
        <taxon>Streptosporangiales</taxon>
        <taxon>Thermomonosporaceae</taxon>
        <taxon>Actinomadura</taxon>
    </lineage>
</organism>
<dbReference type="GO" id="GO:0005506">
    <property type="term" value="F:iron ion binding"/>
    <property type="evidence" value="ECO:0007669"/>
    <property type="project" value="InterPro"/>
</dbReference>
<dbReference type="Pfam" id="PF20256">
    <property type="entry name" value="MoCoBD_2"/>
    <property type="match status" value="1"/>
</dbReference>
<evidence type="ECO:0000256" key="1">
    <source>
        <dbReference type="ARBA" id="ARBA00022505"/>
    </source>
</evidence>
<dbReference type="Pfam" id="PF02738">
    <property type="entry name" value="MoCoBD_1"/>
    <property type="match status" value="1"/>
</dbReference>
<name>A0A5S4HAT3_9ACTN</name>
<keyword evidence="5" id="KW-1185">Reference proteome</keyword>
<dbReference type="SUPFAM" id="SSF56003">
    <property type="entry name" value="Molybdenum cofactor-binding domain"/>
    <property type="match status" value="1"/>
</dbReference>
<protein>
    <submittedName>
        <fullName evidence="4">Xanthine dehydrogenase family protein molybdopterin-binding subunit</fullName>
    </submittedName>
</protein>
<dbReference type="Gene3D" id="3.90.1170.50">
    <property type="entry name" value="Aldehyde oxidase/xanthine dehydrogenase, a/b hammerhead"/>
    <property type="match status" value="1"/>
</dbReference>
<dbReference type="InterPro" id="IPR016208">
    <property type="entry name" value="Ald_Oxase/xanthine_DH-like"/>
</dbReference>
<dbReference type="Pfam" id="PF01315">
    <property type="entry name" value="Ald_Xan_dh_C"/>
    <property type="match status" value="1"/>
</dbReference>
<dbReference type="InterPro" id="IPR037165">
    <property type="entry name" value="AldOxase/xan_DH_Mopterin-bd_sf"/>
</dbReference>
<dbReference type="InterPro" id="IPR046867">
    <property type="entry name" value="AldOxase/xan_DH_MoCoBD2"/>
</dbReference>
<evidence type="ECO:0000313" key="4">
    <source>
        <dbReference type="EMBL" id="TMR42365.1"/>
    </source>
</evidence>
<evidence type="ECO:0000313" key="5">
    <source>
        <dbReference type="Proteomes" id="UP000305238"/>
    </source>
</evidence>
<comment type="caution">
    <text evidence="4">The sequence shown here is derived from an EMBL/GenBank/DDBJ whole genome shotgun (WGS) entry which is preliminary data.</text>
</comment>
<dbReference type="AlphaFoldDB" id="A0A5S4HAT3"/>
<dbReference type="Gene3D" id="3.30.365.10">
    <property type="entry name" value="Aldehyde oxidase/xanthine dehydrogenase, molybdopterin binding domain"/>
    <property type="match status" value="4"/>
</dbReference>
<dbReference type="InterPro" id="IPR000674">
    <property type="entry name" value="Ald_Oxase/Xan_DH_a/b"/>
</dbReference>
<dbReference type="EMBL" id="VCKZ01000002">
    <property type="protein sequence ID" value="TMR42365.1"/>
    <property type="molecule type" value="Genomic_DNA"/>
</dbReference>
<reference evidence="4 5" key="1">
    <citation type="submission" date="2019-05" db="EMBL/GenBank/DDBJ databases">
        <title>Draft genome sequence of Actinomadura geliboluensis A8036.</title>
        <authorList>
            <person name="Saricaoglu S."/>
            <person name="Isik K."/>
        </authorList>
    </citation>
    <scope>NUCLEOTIDE SEQUENCE [LARGE SCALE GENOMIC DNA]</scope>
    <source>
        <strain evidence="4 5">A8036</strain>
    </source>
</reference>
<sequence length="743" mass="79018">MTGIIGSDVRRTANAALLAGTAQYVADLHREGEVHVRVVRSPVAHARITGIDVTEAAGHPGVVTVLTADDLPDVRIPIRLPMFETPEANRFLQPPLARGVVRYVGEPIAAVVATDPYIAEDAAELVDVDLDELDPVTDLTEALTAEPIHPEAGTNVVNTVPLRHGDVDAAFDAADIVVRERFRMHRHTAVPMETRGLLAEVDEVTGRLTLWGGAKVKHSVRQALARMLGIEAERIRVAEVNVGGGFGVRGEAYPEDFLVAHLALRLRRPVKWVEDRAEHFVATNHAREQEHELEIAATSDGRLLAFRDRAWADHGGYVRSQGILPELLPAQQVAGPYRWEAFSVESTGVITNRTPVGTYRGPGMTEVTFARERLLDMLAGRVGLDPAELRRRNLIPAAAMPFTFAMGEGSAVPAIVYESGDYPAALDTLLDAADYARLRREVTARRAAGECVGLGLAVYIEIGAIGPFEEARVVPGPAGGFTVHIGAGSLGQGIETVFAQIVADVLRVPVEDVRVAFSDTDDVPMGFGAFASRSTPVAGNAALLAARDLRNRAAEALGADADAVEFGQGSVHVAGVSLPVGKVGEGRGRFDKPHPTFSFGGALSVVAVDRPTGRVRVLRHIVMHDVGRAINPALVRGQLAGAASQGIGGTLLEELLYDSQGQPLSTTFGDYRMPTASELPDIETILIEHRPPQSNPLGAKGVGESGMVATPAAVANAVADALGEDATVTRLPLTPGRVRALLR</sequence>
<dbReference type="Proteomes" id="UP000305238">
    <property type="component" value="Unassembled WGS sequence"/>
</dbReference>
<dbReference type="OrthoDB" id="9758509at2"/>
<proteinExistence type="predicted"/>
<dbReference type="InterPro" id="IPR022657">
    <property type="entry name" value="De-COase2_CS"/>
</dbReference>
<dbReference type="SMART" id="SM01008">
    <property type="entry name" value="Ald_Xan_dh_C"/>
    <property type="match status" value="1"/>
</dbReference>
<keyword evidence="1" id="KW-0500">Molybdenum</keyword>
<dbReference type="PANTHER" id="PTHR11908:SF132">
    <property type="entry name" value="ALDEHYDE OXIDASE 1-RELATED"/>
    <property type="match status" value="1"/>
</dbReference>
<accession>A0A5S4HAT3</accession>
<dbReference type="PROSITE" id="PS00879">
    <property type="entry name" value="ODR_DC_2_2"/>
    <property type="match status" value="1"/>
</dbReference>